<accession>A0A1G7BKM2</accession>
<sequence length="102" mass="10670">MWVCEQGGRQLHRLSALRVAKEVAPGPDEPCNGIALWDWQQVARAMRVATAGAFSDALATAEQAGCLVLIEAGLPVLDVPPLPPLPPLLLAIAAAIAQRNAA</sequence>
<protein>
    <submittedName>
        <fullName evidence="1">Uncharacterized protein</fullName>
    </submittedName>
</protein>
<evidence type="ECO:0000313" key="2">
    <source>
        <dbReference type="Proteomes" id="UP000198908"/>
    </source>
</evidence>
<name>A0A1G7BKM2_9BURK</name>
<dbReference type="Gene3D" id="3.40.50.970">
    <property type="match status" value="1"/>
</dbReference>
<gene>
    <name evidence="1" type="ORF">SAMN05421548_1407</name>
</gene>
<dbReference type="EMBL" id="FMYQ01000040">
    <property type="protein sequence ID" value="SDE27641.1"/>
    <property type="molecule type" value="Genomic_DNA"/>
</dbReference>
<keyword evidence="2" id="KW-1185">Reference proteome</keyword>
<organism evidence="1 2">
    <name type="scientific">Paraburkholderia lycopersici</name>
    <dbReference type="NCBI Taxonomy" id="416944"/>
    <lineage>
        <taxon>Bacteria</taxon>
        <taxon>Pseudomonadati</taxon>
        <taxon>Pseudomonadota</taxon>
        <taxon>Betaproteobacteria</taxon>
        <taxon>Burkholderiales</taxon>
        <taxon>Burkholderiaceae</taxon>
        <taxon>Paraburkholderia</taxon>
    </lineage>
</organism>
<proteinExistence type="predicted"/>
<dbReference type="AlphaFoldDB" id="A0A1G7BKM2"/>
<evidence type="ECO:0000313" key="1">
    <source>
        <dbReference type="EMBL" id="SDE27641.1"/>
    </source>
</evidence>
<reference evidence="2" key="1">
    <citation type="submission" date="2016-09" db="EMBL/GenBank/DDBJ databases">
        <authorList>
            <person name="Varghese N."/>
            <person name="Submissions S."/>
        </authorList>
    </citation>
    <scope>NUCLEOTIDE SEQUENCE [LARGE SCALE GENOMIC DNA]</scope>
    <source>
        <strain evidence="2">TNe-862</strain>
    </source>
</reference>
<dbReference type="Proteomes" id="UP000198908">
    <property type="component" value="Unassembled WGS sequence"/>
</dbReference>